<gene>
    <name evidence="2" type="ORF">HAHE_22330</name>
</gene>
<accession>A0ABM7RGD3</accession>
<dbReference type="InterPro" id="IPR000863">
    <property type="entry name" value="Sulfotransferase_dom"/>
</dbReference>
<dbReference type="EMBL" id="AP024702">
    <property type="protein sequence ID" value="BCX48325.1"/>
    <property type="molecule type" value="Genomic_DNA"/>
</dbReference>
<organism evidence="2 3">
    <name type="scientific">Haloferula helveola</name>
    <dbReference type="NCBI Taxonomy" id="490095"/>
    <lineage>
        <taxon>Bacteria</taxon>
        <taxon>Pseudomonadati</taxon>
        <taxon>Verrucomicrobiota</taxon>
        <taxon>Verrucomicrobiia</taxon>
        <taxon>Verrucomicrobiales</taxon>
        <taxon>Verrucomicrobiaceae</taxon>
        <taxon>Haloferula</taxon>
    </lineage>
</organism>
<dbReference type="Pfam" id="PF00685">
    <property type="entry name" value="Sulfotransfer_1"/>
    <property type="match status" value="1"/>
</dbReference>
<proteinExistence type="predicted"/>
<dbReference type="InterPro" id="IPR027417">
    <property type="entry name" value="P-loop_NTPase"/>
</dbReference>
<dbReference type="Gene3D" id="3.40.50.300">
    <property type="entry name" value="P-loop containing nucleotide triphosphate hydrolases"/>
    <property type="match status" value="1"/>
</dbReference>
<dbReference type="SUPFAM" id="SSF52540">
    <property type="entry name" value="P-loop containing nucleoside triphosphate hydrolases"/>
    <property type="match status" value="1"/>
</dbReference>
<reference evidence="2 3" key="1">
    <citation type="submission" date="2021-06" db="EMBL/GenBank/DDBJ databases">
        <title>Complete genome of Haloferula helveola possessing various polysaccharide degrading enzymes.</title>
        <authorList>
            <person name="Takami H."/>
            <person name="Huang C."/>
            <person name="Hamasaki K."/>
        </authorList>
    </citation>
    <scope>NUCLEOTIDE SEQUENCE [LARGE SCALE GENOMIC DNA]</scope>
    <source>
        <strain evidence="2 3">CN-1</strain>
    </source>
</reference>
<dbReference type="Proteomes" id="UP001374893">
    <property type="component" value="Chromosome"/>
</dbReference>
<evidence type="ECO:0000313" key="3">
    <source>
        <dbReference type="Proteomes" id="UP001374893"/>
    </source>
</evidence>
<feature type="domain" description="Sulfotransferase" evidence="1">
    <location>
        <begin position="48"/>
        <end position="148"/>
    </location>
</feature>
<evidence type="ECO:0000259" key="1">
    <source>
        <dbReference type="Pfam" id="PF00685"/>
    </source>
</evidence>
<keyword evidence="3" id="KW-1185">Reference proteome</keyword>
<evidence type="ECO:0000313" key="2">
    <source>
        <dbReference type="EMBL" id="BCX48325.1"/>
    </source>
</evidence>
<name>A0ABM7RGD3_9BACT</name>
<sequence>MRSPVIQFGPPRTGSTVVWNALRAILPGQDIPKRHDLSFLHLSPFCRSRIVCTVRNPLDIIVSMLGVSELEPTPEAVTGKILELEHHGLGNVLSIRQRPGTLFLRYEDFYGNFDYLFDELTRFLKVEIGDEERNRFNEEFHVESVRKRAENLGDFGNFDPGDHIHGRHISRYSGRPGYHSEVLDRDSAIRIRERFASFMAAFDYLPDAGRSE</sequence>
<protein>
    <recommendedName>
        <fullName evidence="1">Sulfotransferase domain-containing protein</fullName>
    </recommendedName>
</protein>